<dbReference type="PIRSF" id="PIRSF018072">
    <property type="entry name" value="UCP018072"/>
    <property type="match status" value="1"/>
</dbReference>
<sequence>MPVNQDLQGKVYPATRPYAVGREKIGEFARAVKATHPAHFELEAAQELGYRDVVAPPTFAIIVSQRAEAQLVGDEEAGIDFSRVVHAEQRFTHHQPIQAGDELTAELHVDTLRSTAAGAMITTRAELATVEGERVATAVSTLIVRGDDA</sequence>
<dbReference type="AlphaFoldDB" id="A0A1R1LNX9"/>
<dbReference type="CDD" id="cd03441">
    <property type="entry name" value="R_hydratase_like"/>
    <property type="match status" value="1"/>
</dbReference>
<dbReference type="SUPFAM" id="SSF54637">
    <property type="entry name" value="Thioesterase/thiol ester dehydrase-isomerase"/>
    <property type="match status" value="1"/>
</dbReference>
<dbReference type="HAMAP" id="MF_00799">
    <property type="entry name" value="UPF0336"/>
    <property type="match status" value="1"/>
</dbReference>
<dbReference type="InterPro" id="IPR039569">
    <property type="entry name" value="FAS1-like_DH_region"/>
</dbReference>
<dbReference type="InterPro" id="IPR050965">
    <property type="entry name" value="UPF0336/Enoyl-CoA_hydratase"/>
</dbReference>
<dbReference type="OrthoDB" id="5415111at2"/>
<reference evidence="3 4" key="1">
    <citation type="submission" date="2016-12" db="EMBL/GenBank/DDBJ databases">
        <title>Draft genome of Tersicoccus phoenicis 1P05MA.</title>
        <authorList>
            <person name="Nakajima Y."/>
            <person name="Yoshizawa S."/>
            <person name="Nakamura K."/>
            <person name="Ogura Y."/>
            <person name="Hayashi T."/>
            <person name="Kogure K."/>
        </authorList>
    </citation>
    <scope>NUCLEOTIDE SEQUENCE [LARGE SCALE GENOMIC DNA]</scope>
    <source>
        <strain evidence="3 4">1p05MA</strain>
    </source>
</reference>
<dbReference type="PANTHER" id="PTHR43437:SF3">
    <property type="entry name" value="HYDROXYACYL-THIOESTER DEHYDRATASE TYPE 2, MITOCHONDRIAL"/>
    <property type="match status" value="1"/>
</dbReference>
<organism evidence="3 4">
    <name type="scientific">Tersicoccus phoenicis</name>
    <dbReference type="NCBI Taxonomy" id="554083"/>
    <lineage>
        <taxon>Bacteria</taxon>
        <taxon>Bacillati</taxon>
        <taxon>Actinomycetota</taxon>
        <taxon>Actinomycetes</taxon>
        <taxon>Micrococcales</taxon>
        <taxon>Micrococcaceae</taxon>
        <taxon>Tersicoccus</taxon>
    </lineage>
</organism>
<name>A0A1R1LNX9_9MICC</name>
<dbReference type="InterPro" id="IPR016709">
    <property type="entry name" value="HadA-like"/>
</dbReference>
<evidence type="ECO:0000313" key="3">
    <source>
        <dbReference type="EMBL" id="OMH29258.1"/>
    </source>
</evidence>
<protein>
    <recommendedName>
        <fullName evidence="1">UPF0336 protein BKD30_00710</fullName>
    </recommendedName>
</protein>
<comment type="caution">
    <text evidence="3">The sequence shown here is derived from an EMBL/GenBank/DDBJ whole genome shotgun (WGS) entry which is preliminary data.</text>
</comment>
<dbReference type="GO" id="GO:0006633">
    <property type="term" value="P:fatty acid biosynthetic process"/>
    <property type="evidence" value="ECO:0007669"/>
    <property type="project" value="TreeGrafter"/>
</dbReference>
<dbReference type="Gene3D" id="3.10.129.10">
    <property type="entry name" value="Hotdog Thioesterase"/>
    <property type="match status" value="1"/>
</dbReference>
<evidence type="ECO:0000313" key="4">
    <source>
        <dbReference type="Proteomes" id="UP000187085"/>
    </source>
</evidence>
<dbReference type="GO" id="GO:0019171">
    <property type="term" value="F:(3R)-hydroxyacyl-[acyl-carrier-protein] dehydratase activity"/>
    <property type="evidence" value="ECO:0007669"/>
    <property type="project" value="TreeGrafter"/>
</dbReference>
<dbReference type="STRING" id="554083.BKD30_00710"/>
<dbReference type="PANTHER" id="PTHR43437">
    <property type="entry name" value="HYDROXYACYL-THIOESTER DEHYDRATASE TYPE 2, MITOCHONDRIAL-RELATED"/>
    <property type="match status" value="1"/>
</dbReference>
<dbReference type="Pfam" id="PF13452">
    <property type="entry name" value="FAS1_DH_region"/>
    <property type="match status" value="1"/>
</dbReference>
<proteinExistence type="inferred from homology"/>
<accession>A0A1R1LNX9</accession>
<dbReference type="EMBL" id="MRDE01000006">
    <property type="protein sequence ID" value="OMH29258.1"/>
    <property type="molecule type" value="Genomic_DNA"/>
</dbReference>
<dbReference type="Proteomes" id="UP000187085">
    <property type="component" value="Unassembled WGS sequence"/>
</dbReference>
<comment type="similarity">
    <text evidence="1">Belongs to the UPF0336 family.</text>
</comment>
<dbReference type="RefSeq" id="WP_076700663.1">
    <property type="nucleotide sequence ID" value="NZ_MRDE01000006.1"/>
</dbReference>
<evidence type="ECO:0000256" key="1">
    <source>
        <dbReference type="HAMAP-Rule" id="MF_00799"/>
    </source>
</evidence>
<dbReference type="InterPro" id="IPR029069">
    <property type="entry name" value="HotDog_dom_sf"/>
</dbReference>
<keyword evidence="4" id="KW-1185">Reference proteome</keyword>
<feature type="domain" description="FAS1-like dehydratase" evidence="2">
    <location>
        <begin position="9"/>
        <end position="137"/>
    </location>
</feature>
<gene>
    <name evidence="3" type="ORF">BKD30_00710</name>
</gene>
<evidence type="ECO:0000259" key="2">
    <source>
        <dbReference type="Pfam" id="PF13452"/>
    </source>
</evidence>